<dbReference type="Proteomes" id="UP001055072">
    <property type="component" value="Unassembled WGS sequence"/>
</dbReference>
<evidence type="ECO:0000313" key="1">
    <source>
        <dbReference type="EMBL" id="KAI0093702.1"/>
    </source>
</evidence>
<protein>
    <submittedName>
        <fullName evidence="1">Uncharacterized protein</fullName>
    </submittedName>
</protein>
<sequence>MHASVVEELFDGELVVVGPDATLRLTGMRMFKGKKWIKSSILSEEEEDELDEQTIGEGESTDEGEEDWDRISSDVPPPLTSLALLRTRLSLPSALPPTLTHLALLALTRPIYIHHIPPVCPLIEVLDLSYNSWLADSSGESTFDRIEWKRWRNLRILGLRECRIVKAKTTRVNEQRWTDVEIFGLETV</sequence>
<organism evidence="1 2">
    <name type="scientific">Irpex rosettiformis</name>
    <dbReference type="NCBI Taxonomy" id="378272"/>
    <lineage>
        <taxon>Eukaryota</taxon>
        <taxon>Fungi</taxon>
        <taxon>Dikarya</taxon>
        <taxon>Basidiomycota</taxon>
        <taxon>Agaricomycotina</taxon>
        <taxon>Agaricomycetes</taxon>
        <taxon>Polyporales</taxon>
        <taxon>Irpicaceae</taxon>
        <taxon>Irpex</taxon>
    </lineage>
</organism>
<accession>A0ACB8UH60</accession>
<name>A0ACB8UH60_9APHY</name>
<dbReference type="EMBL" id="MU274901">
    <property type="protein sequence ID" value="KAI0093702.1"/>
    <property type="molecule type" value="Genomic_DNA"/>
</dbReference>
<keyword evidence="2" id="KW-1185">Reference proteome</keyword>
<proteinExistence type="predicted"/>
<comment type="caution">
    <text evidence="1">The sequence shown here is derived from an EMBL/GenBank/DDBJ whole genome shotgun (WGS) entry which is preliminary data.</text>
</comment>
<reference evidence="1" key="1">
    <citation type="journal article" date="2021" name="Environ. Microbiol.">
        <title>Gene family expansions and transcriptome signatures uncover fungal adaptations to wood decay.</title>
        <authorList>
            <person name="Hage H."/>
            <person name="Miyauchi S."/>
            <person name="Viragh M."/>
            <person name="Drula E."/>
            <person name="Min B."/>
            <person name="Chaduli D."/>
            <person name="Navarro D."/>
            <person name="Favel A."/>
            <person name="Norest M."/>
            <person name="Lesage-Meessen L."/>
            <person name="Balint B."/>
            <person name="Merenyi Z."/>
            <person name="de Eugenio L."/>
            <person name="Morin E."/>
            <person name="Martinez A.T."/>
            <person name="Baldrian P."/>
            <person name="Stursova M."/>
            <person name="Martinez M.J."/>
            <person name="Novotny C."/>
            <person name="Magnuson J.K."/>
            <person name="Spatafora J.W."/>
            <person name="Maurice S."/>
            <person name="Pangilinan J."/>
            <person name="Andreopoulos W."/>
            <person name="LaButti K."/>
            <person name="Hundley H."/>
            <person name="Na H."/>
            <person name="Kuo A."/>
            <person name="Barry K."/>
            <person name="Lipzen A."/>
            <person name="Henrissat B."/>
            <person name="Riley R."/>
            <person name="Ahrendt S."/>
            <person name="Nagy L.G."/>
            <person name="Grigoriev I.V."/>
            <person name="Martin F."/>
            <person name="Rosso M.N."/>
        </authorList>
    </citation>
    <scope>NUCLEOTIDE SEQUENCE</scope>
    <source>
        <strain evidence="1">CBS 384.51</strain>
    </source>
</reference>
<gene>
    <name evidence="1" type="ORF">BDY19DRAFT_918393</name>
</gene>
<evidence type="ECO:0000313" key="2">
    <source>
        <dbReference type="Proteomes" id="UP001055072"/>
    </source>
</evidence>